<proteinExistence type="predicted"/>
<dbReference type="InterPro" id="IPR036047">
    <property type="entry name" value="F-box-like_dom_sf"/>
</dbReference>
<feature type="compositionally biased region" description="Acidic residues" evidence="1">
    <location>
        <begin position="706"/>
        <end position="717"/>
    </location>
</feature>
<name>A0AAD6BZ96_9EURO</name>
<feature type="region of interest" description="Disordered" evidence="1">
    <location>
        <begin position="21"/>
        <end position="44"/>
    </location>
</feature>
<dbReference type="PROSITE" id="PS50181">
    <property type="entry name" value="FBOX"/>
    <property type="match status" value="1"/>
</dbReference>
<dbReference type="InterPro" id="IPR025204">
    <property type="entry name" value="CENP-L"/>
</dbReference>
<feature type="compositionally biased region" description="Low complexity" evidence="1">
    <location>
        <begin position="35"/>
        <end position="44"/>
    </location>
</feature>
<evidence type="ECO:0000313" key="4">
    <source>
        <dbReference type="Proteomes" id="UP001213681"/>
    </source>
</evidence>
<keyword evidence="4" id="KW-1185">Reference proteome</keyword>
<dbReference type="Pfam" id="PF12937">
    <property type="entry name" value="F-box-like"/>
    <property type="match status" value="1"/>
</dbReference>
<dbReference type="GeneID" id="81604262"/>
<reference evidence="3" key="2">
    <citation type="journal article" date="2023" name="IMA Fungus">
        <title>Comparative genomic study of the Penicillium genus elucidates a diverse pangenome and 15 lateral gene transfer events.</title>
        <authorList>
            <person name="Petersen C."/>
            <person name="Sorensen T."/>
            <person name="Nielsen M.R."/>
            <person name="Sondergaard T.E."/>
            <person name="Sorensen J.L."/>
            <person name="Fitzpatrick D.A."/>
            <person name="Frisvad J.C."/>
            <person name="Nielsen K.L."/>
        </authorList>
    </citation>
    <scope>NUCLEOTIDE SEQUENCE</scope>
    <source>
        <strain evidence="3">IBT 16125</strain>
    </source>
</reference>
<dbReference type="RefSeq" id="XP_056762868.1">
    <property type="nucleotide sequence ID" value="XM_056914019.1"/>
</dbReference>
<evidence type="ECO:0000256" key="1">
    <source>
        <dbReference type="SAM" id="MobiDB-lite"/>
    </source>
</evidence>
<reference evidence="3" key="1">
    <citation type="submission" date="2022-12" db="EMBL/GenBank/DDBJ databases">
        <authorList>
            <person name="Petersen C."/>
        </authorList>
    </citation>
    <scope>NUCLEOTIDE SEQUENCE</scope>
    <source>
        <strain evidence="3">IBT 16125</strain>
    </source>
</reference>
<organism evidence="3 4">
    <name type="scientific">Penicillium daleae</name>
    <dbReference type="NCBI Taxonomy" id="63821"/>
    <lineage>
        <taxon>Eukaryota</taxon>
        <taxon>Fungi</taxon>
        <taxon>Dikarya</taxon>
        <taxon>Ascomycota</taxon>
        <taxon>Pezizomycotina</taxon>
        <taxon>Eurotiomycetes</taxon>
        <taxon>Eurotiomycetidae</taxon>
        <taxon>Eurotiales</taxon>
        <taxon>Aspergillaceae</taxon>
        <taxon>Penicillium</taxon>
    </lineage>
</organism>
<protein>
    <submittedName>
        <fullName evidence="3">CENP-A-nucleosome distal centromere subunit CENP-L</fullName>
    </submittedName>
</protein>
<gene>
    <name evidence="3" type="ORF">N7458_010637</name>
</gene>
<dbReference type="Proteomes" id="UP001213681">
    <property type="component" value="Unassembled WGS sequence"/>
</dbReference>
<dbReference type="SUPFAM" id="SSF81383">
    <property type="entry name" value="F-box domain"/>
    <property type="match status" value="1"/>
</dbReference>
<dbReference type="AlphaFoldDB" id="A0AAD6BZ96"/>
<feature type="domain" description="F-box" evidence="2">
    <location>
        <begin position="50"/>
        <end position="98"/>
    </location>
</feature>
<evidence type="ECO:0000259" key="2">
    <source>
        <dbReference type="PROSITE" id="PS50181"/>
    </source>
</evidence>
<sequence>MTGFSKILPAVHKFRAALNRRKESKDQLHHRENPGSSSSLGLNNAELPLPPSPWGLPVEIQIQIFAYCGTPDFYSLKLVCKAFNALLSSNEHEIVRQYLRQRRHGTLPSPIDDERTYTRNPEDDVVLLSDLFPPSKSARGGHLYTFRYLHGLRSRQKQCSMLCYYLADRVMERFIQTEPIFLRSSFPTRKAERTALVKRGKASLWFHLAPLMYYALYFLQSYASARREHTNMLLREHEAGRLSVPIPIETRRRMYRDLQTRILQAPPFSNTAALVATHHCMHLLVSYIRYTMAPEAETDDSWISSLLTVSPFTRIVEYFSAEIGDGGNQRMQRKDFMYNFYRDMTAYEKDRMNSVIFGRASERNAHGSVRDLWFDAASRELTSRQAMPHDVEIGWTWNGIPIFDGASFTVATIQYLLGTPPPLPLHHGKDFETILNNEAALKAYATRLRDQLTGDVLAGLHAAASIAEDDALSKTGALRDCRWEFFATGPSQGNARPRASFPGILVTLEYENITYKAALVAEVGSNTQPRKGVTALPLLLTKFPNALRQTFISFLLSNFDTYCSNLRLSSNFLCAALESFVGGLPNSDVEDVVKELQLTLSFSPSIAPSLRNLNVGIPRAALVSFLQADAGKPKGQSVSRAPLIGNLTAYLETHLAMKLDLDGSQQNKIARQHVRLSKAACAAFVLGGEGRMKLILDARRAGQGEDEHEDGDGEDQELPALRTSETLLRAVIRRAVIGDQVTT</sequence>
<feature type="compositionally biased region" description="Basic and acidic residues" evidence="1">
    <location>
        <begin position="21"/>
        <end position="33"/>
    </location>
</feature>
<dbReference type="Pfam" id="PF13092">
    <property type="entry name" value="CENP-L"/>
    <property type="match status" value="1"/>
</dbReference>
<dbReference type="InterPro" id="IPR001810">
    <property type="entry name" value="F-box_dom"/>
</dbReference>
<dbReference type="SMART" id="SM00256">
    <property type="entry name" value="FBOX"/>
    <property type="match status" value="1"/>
</dbReference>
<dbReference type="EMBL" id="JAPVEA010000008">
    <property type="protein sequence ID" value="KAJ5439639.1"/>
    <property type="molecule type" value="Genomic_DNA"/>
</dbReference>
<accession>A0AAD6BZ96</accession>
<comment type="caution">
    <text evidence="3">The sequence shown here is derived from an EMBL/GenBank/DDBJ whole genome shotgun (WGS) entry which is preliminary data.</text>
</comment>
<dbReference type="CDD" id="cd09917">
    <property type="entry name" value="F-box_SF"/>
    <property type="match status" value="1"/>
</dbReference>
<feature type="region of interest" description="Disordered" evidence="1">
    <location>
        <begin position="700"/>
        <end position="720"/>
    </location>
</feature>
<evidence type="ECO:0000313" key="3">
    <source>
        <dbReference type="EMBL" id="KAJ5439639.1"/>
    </source>
</evidence>